<sequence length="143" mass="15600">APYIGVLSDKINNTIGIMISCVTGALFTLLLINTTNPILFSLYLVVDSTFAIGGGLILMNLYSRISKVHRGKVFGLTSWIGRWGGITGPIVGGILWDLNTSQAPFILSIFVEIALIPLFILAIWKLEPHLAEKVKKPKKIPNP</sequence>
<feature type="transmembrane region" description="Helical" evidence="1">
    <location>
        <begin position="102"/>
        <end position="126"/>
    </location>
</feature>
<organism evidence="2">
    <name type="scientific">marine sediment metagenome</name>
    <dbReference type="NCBI Taxonomy" id="412755"/>
    <lineage>
        <taxon>unclassified sequences</taxon>
        <taxon>metagenomes</taxon>
        <taxon>ecological metagenomes</taxon>
    </lineage>
</organism>
<keyword evidence="1" id="KW-0472">Membrane</keyword>
<dbReference type="Pfam" id="PF07690">
    <property type="entry name" value="MFS_1"/>
    <property type="match status" value="1"/>
</dbReference>
<feature type="transmembrane region" description="Helical" evidence="1">
    <location>
        <begin position="73"/>
        <end position="96"/>
    </location>
</feature>
<evidence type="ECO:0008006" key="3">
    <source>
        <dbReference type="Google" id="ProtNLM"/>
    </source>
</evidence>
<gene>
    <name evidence="2" type="ORF">S01H4_31657</name>
</gene>
<dbReference type="EMBL" id="BART01016464">
    <property type="protein sequence ID" value="GAG82047.1"/>
    <property type="molecule type" value="Genomic_DNA"/>
</dbReference>
<dbReference type="SUPFAM" id="SSF103473">
    <property type="entry name" value="MFS general substrate transporter"/>
    <property type="match status" value="1"/>
</dbReference>
<protein>
    <recommendedName>
        <fullName evidence="3">Major facilitator superfamily (MFS) profile domain-containing protein</fullName>
    </recommendedName>
</protein>
<reference evidence="2" key="1">
    <citation type="journal article" date="2014" name="Front. Microbiol.">
        <title>High frequency of phylogenetically diverse reductive dehalogenase-homologous genes in deep subseafloor sedimentary metagenomes.</title>
        <authorList>
            <person name="Kawai M."/>
            <person name="Futagami T."/>
            <person name="Toyoda A."/>
            <person name="Takaki Y."/>
            <person name="Nishi S."/>
            <person name="Hori S."/>
            <person name="Arai W."/>
            <person name="Tsubouchi T."/>
            <person name="Morono Y."/>
            <person name="Uchiyama I."/>
            <person name="Ito T."/>
            <person name="Fujiyama A."/>
            <person name="Inagaki F."/>
            <person name="Takami H."/>
        </authorList>
    </citation>
    <scope>NUCLEOTIDE SEQUENCE</scope>
    <source>
        <strain evidence="2">Expedition CK06-06</strain>
    </source>
</reference>
<feature type="transmembrane region" description="Helical" evidence="1">
    <location>
        <begin position="38"/>
        <end position="61"/>
    </location>
</feature>
<name>X1BLJ6_9ZZZZ</name>
<dbReference type="InterPro" id="IPR036259">
    <property type="entry name" value="MFS_trans_sf"/>
</dbReference>
<evidence type="ECO:0000256" key="1">
    <source>
        <dbReference type="SAM" id="Phobius"/>
    </source>
</evidence>
<keyword evidence="1" id="KW-0812">Transmembrane</keyword>
<comment type="caution">
    <text evidence="2">The sequence shown here is derived from an EMBL/GenBank/DDBJ whole genome shotgun (WGS) entry which is preliminary data.</text>
</comment>
<evidence type="ECO:0000313" key="2">
    <source>
        <dbReference type="EMBL" id="GAG82047.1"/>
    </source>
</evidence>
<dbReference type="AlphaFoldDB" id="X1BLJ6"/>
<accession>X1BLJ6</accession>
<keyword evidence="1" id="KW-1133">Transmembrane helix</keyword>
<feature type="transmembrane region" description="Helical" evidence="1">
    <location>
        <begin position="12"/>
        <end position="32"/>
    </location>
</feature>
<dbReference type="GO" id="GO:0022857">
    <property type="term" value="F:transmembrane transporter activity"/>
    <property type="evidence" value="ECO:0007669"/>
    <property type="project" value="InterPro"/>
</dbReference>
<dbReference type="InterPro" id="IPR011701">
    <property type="entry name" value="MFS"/>
</dbReference>
<feature type="non-terminal residue" evidence="2">
    <location>
        <position position="1"/>
    </location>
</feature>
<proteinExistence type="predicted"/>
<dbReference type="Gene3D" id="1.20.1250.20">
    <property type="entry name" value="MFS general substrate transporter like domains"/>
    <property type="match status" value="1"/>
</dbReference>